<sequence length="875" mass="98211">MSVISWLLGTDGHAAARSSCYASLAGDPEQPRRPPELAQVEEVSQGMQQMQREEPVKWTLTMRQWSLVIDHCKTLPLYQEIQREKRFFNMYDLNRHFVTPWTANTGCGLSVMMNRGFGEPARLMVSHAWGEDVEECQAALDQFFSESKAQPETPIWFCVFANYQPQDGAGPSIGEQLALQPFKVVIQSQGMKVENGGHGMCAVHTTKEDLYDRLWCVHEVDAALAEQVEVRAAMSEQYVEEVTRRLQLFIDEGCDEDSCLRAAGINVNTCKAKCGWPADEMMLIRIVQEKGGFNRLDAVVAGFRKAMLPYDVAQQLKYVAGVDRLEVACSQLKSLTRRDTYKIEHLLESFQELTEASKTCEALKQAVASQKCEALKQLKPKRLLDLLAKAEELFLQRDSFMSSASDGFKRRYFNSLPRRVHFTAQIDAALEELASKSWTHRGPPILDRIAVEIKATKTKIVEECRTSRDTQKEFQQMVKCKLLLVQEQCDVVQLLLLAPDIAAKQALWKSEMRFYSLEDGFAVCSCEGFTVPVGGFCTTEGFVSWEGSRENPRVINPSEASCWPKSFVIIDQACLLPEPVLRAAFEAAERTQVLLCLSTTPDRPLPEHLVTQCEQTTMPPALKVLRRAMSCRVACVINDSGARARDDQAFGSLEVEARAIAQTIFLDNFGKLVSDDRTKIRALILKHFGVDLQGVVDPSLNEMLNTAVNQASHHSFMLLPVKAEVKESCCQWLRTSAAHHGCECLPIAVRSTDGKGTVADFLVALSNTIRSMISMKNAWLVLVANEQPLDGQEEALDDFFQPLLSLLDRRKWIRLPTGEKLHFPPEARIFVLMNVSADGLSQAVTCRFRILWLDQHQIKDLEQNSLGRSASDKGS</sequence>
<keyword evidence="2" id="KW-1185">Reference proteome</keyword>
<reference evidence="1" key="1">
    <citation type="submission" date="2021-02" db="EMBL/GenBank/DDBJ databases">
        <authorList>
            <person name="Dougan E. K."/>
            <person name="Rhodes N."/>
            <person name="Thang M."/>
            <person name="Chan C."/>
        </authorList>
    </citation>
    <scope>NUCLEOTIDE SEQUENCE</scope>
</reference>
<evidence type="ECO:0000313" key="1">
    <source>
        <dbReference type="EMBL" id="CAE8609714.1"/>
    </source>
</evidence>
<dbReference type="OrthoDB" id="10692774at2759"/>
<organism evidence="1 2">
    <name type="scientific">Polarella glacialis</name>
    <name type="common">Dinoflagellate</name>
    <dbReference type="NCBI Taxonomy" id="89957"/>
    <lineage>
        <taxon>Eukaryota</taxon>
        <taxon>Sar</taxon>
        <taxon>Alveolata</taxon>
        <taxon>Dinophyceae</taxon>
        <taxon>Suessiales</taxon>
        <taxon>Suessiaceae</taxon>
        <taxon>Polarella</taxon>
    </lineage>
</organism>
<name>A0A813FA75_POLGL</name>
<accession>A0A813FA75</accession>
<comment type="caution">
    <text evidence="1">The sequence shown here is derived from an EMBL/GenBank/DDBJ whole genome shotgun (WGS) entry which is preliminary data.</text>
</comment>
<gene>
    <name evidence="1" type="ORF">PGLA1383_LOCUS27541</name>
</gene>
<dbReference type="AlphaFoldDB" id="A0A813FA75"/>
<protein>
    <submittedName>
        <fullName evidence="1">Uncharacterized protein</fullName>
    </submittedName>
</protein>
<proteinExistence type="predicted"/>
<dbReference type="EMBL" id="CAJNNV010024388">
    <property type="protein sequence ID" value="CAE8609714.1"/>
    <property type="molecule type" value="Genomic_DNA"/>
</dbReference>
<dbReference type="Proteomes" id="UP000654075">
    <property type="component" value="Unassembled WGS sequence"/>
</dbReference>
<evidence type="ECO:0000313" key="2">
    <source>
        <dbReference type="Proteomes" id="UP000654075"/>
    </source>
</evidence>